<keyword evidence="4" id="KW-0813">Transport</keyword>
<accession>A0A2B7ZLF4</accession>
<keyword evidence="9" id="KW-0496">Mitochondrion</keyword>
<keyword evidence="7" id="KW-0999">Mitochondrion inner membrane</keyword>
<dbReference type="Gene3D" id="6.10.280.70">
    <property type="match status" value="1"/>
</dbReference>
<evidence type="ECO:0000256" key="3">
    <source>
        <dbReference type="ARBA" id="ARBA00021688"/>
    </source>
</evidence>
<keyword evidence="12" id="KW-0175">Coiled coil</keyword>
<keyword evidence="5" id="KW-0138">CF(0)</keyword>
<evidence type="ECO:0000256" key="12">
    <source>
        <dbReference type="SAM" id="Coils"/>
    </source>
</evidence>
<comment type="subcellular location">
    <subcellularLocation>
        <location evidence="1">Mitochondrion inner membrane</location>
    </subcellularLocation>
</comment>
<evidence type="ECO:0000256" key="1">
    <source>
        <dbReference type="ARBA" id="ARBA00004273"/>
    </source>
</evidence>
<evidence type="ECO:0000256" key="9">
    <source>
        <dbReference type="ARBA" id="ARBA00023128"/>
    </source>
</evidence>
<dbReference type="Pfam" id="PF05873">
    <property type="entry name" value="Mt_ATP-synt_D"/>
    <property type="match status" value="1"/>
</dbReference>
<evidence type="ECO:0000313" key="14">
    <source>
        <dbReference type="Proteomes" id="UP000226031"/>
    </source>
</evidence>
<keyword evidence="6" id="KW-0375">Hydrogen ion transport</keyword>
<dbReference type="InterPro" id="IPR036228">
    <property type="entry name" value="ATP_synth_F0_dsu_sf_mt"/>
</dbReference>
<protein>
    <recommendedName>
        <fullName evidence="3">ATP synthase subunit d, mitochondrial</fullName>
    </recommendedName>
</protein>
<dbReference type="EMBL" id="PDND01000046">
    <property type="protein sequence ID" value="PGH34150.1"/>
    <property type="molecule type" value="Genomic_DNA"/>
</dbReference>
<keyword evidence="10" id="KW-0472">Membrane</keyword>
<dbReference type="Proteomes" id="UP000226031">
    <property type="component" value="Unassembled WGS sequence"/>
</dbReference>
<dbReference type="PANTHER" id="PTHR12700">
    <property type="entry name" value="ATP SYNTHASE SUBUNIT D, MITOCHONDRIAL"/>
    <property type="match status" value="1"/>
</dbReference>
<dbReference type="GO" id="GO:0005743">
    <property type="term" value="C:mitochondrial inner membrane"/>
    <property type="evidence" value="ECO:0007669"/>
    <property type="project" value="UniProtKB-SubCell"/>
</dbReference>
<evidence type="ECO:0000256" key="10">
    <source>
        <dbReference type="ARBA" id="ARBA00023136"/>
    </source>
</evidence>
<evidence type="ECO:0000256" key="8">
    <source>
        <dbReference type="ARBA" id="ARBA00023065"/>
    </source>
</evidence>
<dbReference type="GO" id="GO:0015986">
    <property type="term" value="P:proton motive force-driven ATP synthesis"/>
    <property type="evidence" value="ECO:0007669"/>
    <property type="project" value="InterPro"/>
</dbReference>
<dbReference type="SUPFAM" id="SSF161065">
    <property type="entry name" value="ATP synthase D chain-like"/>
    <property type="match status" value="1"/>
</dbReference>
<dbReference type="AlphaFoldDB" id="A0A2B7ZLF4"/>
<dbReference type="GO" id="GO:0015078">
    <property type="term" value="F:proton transmembrane transporter activity"/>
    <property type="evidence" value="ECO:0007669"/>
    <property type="project" value="InterPro"/>
</dbReference>
<comment type="similarity">
    <text evidence="2">Belongs to the ATPase d subunit family.</text>
</comment>
<keyword evidence="11" id="KW-0066">ATP synthesis</keyword>
<gene>
    <name evidence="13" type="ORF">GX50_03019</name>
</gene>
<feature type="coiled-coil region" evidence="12">
    <location>
        <begin position="193"/>
        <end position="220"/>
    </location>
</feature>
<proteinExistence type="inferred from homology"/>
<keyword evidence="8" id="KW-0406">Ion transport</keyword>
<dbReference type="VEuPathDB" id="FungiDB:EMCG_07675"/>
<reference evidence="13 14" key="1">
    <citation type="submission" date="2017-10" db="EMBL/GenBank/DDBJ databases">
        <title>Comparative genomics in systemic dimorphic fungi from Ajellomycetaceae.</title>
        <authorList>
            <person name="Munoz J.F."/>
            <person name="Mcewen J.G."/>
            <person name="Clay O.K."/>
            <person name="Cuomo C.A."/>
        </authorList>
    </citation>
    <scope>NUCLEOTIDE SEQUENCE [LARGE SCALE GENOMIC DNA]</scope>
    <source>
        <strain evidence="13 14">UAMH4076</strain>
    </source>
</reference>
<name>A0A2B7ZLF4_9EURO</name>
<evidence type="ECO:0000256" key="5">
    <source>
        <dbReference type="ARBA" id="ARBA00022547"/>
    </source>
</evidence>
<evidence type="ECO:0000256" key="11">
    <source>
        <dbReference type="ARBA" id="ARBA00023310"/>
    </source>
</evidence>
<evidence type="ECO:0000256" key="6">
    <source>
        <dbReference type="ARBA" id="ARBA00022781"/>
    </source>
</evidence>
<evidence type="ECO:0000313" key="13">
    <source>
        <dbReference type="EMBL" id="PGH34150.1"/>
    </source>
</evidence>
<dbReference type="GO" id="GO:0045259">
    <property type="term" value="C:proton-transporting ATP synthase complex"/>
    <property type="evidence" value="ECO:0007669"/>
    <property type="project" value="UniProtKB-KW"/>
</dbReference>
<sequence>MDAKPSKCVSRDPSILASSRQNNFIPSNSGSSQLNPGIPLIQFHSNHHNGCSSKLILPLTYPSIKSINNFPRARGSEATDGTDTVCPIVDKPHNQQRSAALKLDWAKVTTSLGLRGQTATSLAAFKKRNDDARRKVQVLSEQPQTIDFEHYRSVLKNQAIVDELEQHFKAFKPTTFDVNRQLKAIEAFEAQAMKGAEETKGKVELELQSLEKTLANIETARPFEDLTVDEISEARPDIIEKTSQLVSKGKWMPPGYKERFGDLSFL</sequence>
<keyword evidence="14" id="KW-1185">Reference proteome</keyword>
<dbReference type="InterPro" id="IPR008689">
    <property type="entry name" value="ATP_synth_F0_dsu_mt"/>
</dbReference>
<evidence type="ECO:0000256" key="7">
    <source>
        <dbReference type="ARBA" id="ARBA00022792"/>
    </source>
</evidence>
<organism evidence="13 14">
    <name type="scientific">[Emmonsia] crescens</name>
    <dbReference type="NCBI Taxonomy" id="73230"/>
    <lineage>
        <taxon>Eukaryota</taxon>
        <taxon>Fungi</taxon>
        <taxon>Dikarya</taxon>
        <taxon>Ascomycota</taxon>
        <taxon>Pezizomycotina</taxon>
        <taxon>Eurotiomycetes</taxon>
        <taxon>Eurotiomycetidae</taxon>
        <taxon>Onygenales</taxon>
        <taxon>Ajellomycetaceae</taxon>
        <taxon>Emergomyces</taxon>
    </lineage>
</organism>
<comment type="caution">
    <text evidence="13">The sequence shown here is derived from an EMBL/GenBank/DDBJ whole genome shotgun (WGS) entry which is preliminary data.</text>
</comment>
<evidence type="ECO:0000256" key="2">
    <source>
        <dbReference type="ARBA" id="ARBA00006842"/>
    </source>
</evidence>
<evidence type="ECO:0000256" key="4">
    <source>
        <dbReference type="ARBA" id="ARBA00022448"/>
    </source>
</evidence>
<dbReference type="STRING" id="73230.A0A2B7ZLF4"/>